<evidence type="ECO:0000256" key="4">
    <source>
        <dbReference type="ARBA" id="ARBA00014130"/>
    </source>
</evidence>
<name>A0AAW2Y4V3_9LAMI</name>
<comment type="similarity">
    <text evidence="3">Belongs to the GORAB family.</text>
</comment>
<keyword evidence="7" id="KW-0175">Coiled coil</keyword>
<dbReference type="AlphaFoldDB" id="A0AAW2Y4V3"/>
<evidence type="ECO:0000256" key="7">
    <source>
        <dbReference type="ARBA" id="ARBA00023054"/>
    </source>
</evidence>
<dbReference type="InterPro" id="IPR007033">
    <property type="entry name" value="GORAB"/>
</dbReference>
<reference evidence="8" key="1">
    <citation type="submission" date="2020-06" db="EMBL/GenBank/DDBJ databases">
        <authorList>
            <person name="Li T."/>
            <person name="Hu X."/>
            <person name="Zhang T."/>
            <person name="Song X."/>
            <person name="Zhang H."/>
            <person name="Dai N."/>
            <person name="Sheng W."/>
            <person name="Hou X."/>
            <person name="Wei L."/>
        </authorList>
    </citation>
    <scope>NUCLEOTIDE SEQUENCE</scope>
    <source>
        <strain evidence="8">KEN1</strain>
        <tissue evidence="8">Leaf</tissue>
    </source>
</reference>
<gene>
    <name evidence="8" type="ORF">Slati_0703700</name>
</gene>
<keyword evidence="6" id="KW-0333">Golgi apparatus</keyword>
<protein>
    <recommendedName>
        <fullName evidence="4">RAB6-interacting golgin</fullName>
    </recommendedName>
</protein>
<comment type="subcellular location">
    <subcellularLocation>
        <location evidence="1">Cytoplasm</location>
    </subcellularLocation>
    <subcellularLocation>
        <location evidence="2">Golgi apparatus</location>
    </subcellularLocation>
</comment>
<accession>A0AAW2Y4V3</accession>
<reference evidence="8" key="2">
    <citation type="journal article" date="2024" name="Plant">
        <title>Genomic evolution and insights into agronomic trait innovations of Sesamum species.</title>
        <authorList>
            <person name="Miao H."/>
            <person name="Wang L."/>
            <person name="Qu L."/>
            <person name="Liu H."/>
            <person name="Sun Y."/>
            <person name="Le M."/>
            <person name="Wang Q."/>
            <person name="Wei S."/>
            <person name="Zheng Y."/>
            <person name="Lin W."/>
            <person name="Duan Y."/>
            <person name="Cao H."/>
            <person name="Xiong S."/>
            <person name="Wang X."/>
            <person name="Wei L."/>
            <person name="Li C."/>
            <person name="Ma Q."/>
            <person name="Ju M."/>
            <person name="Zhao R."/>
            <person name="Li G."/>
            <person name="Mu C."/>
            <person name="Tian Q."/>
            <person name="Mei H."/>
            <person name="Zhang T."/>
            <person name="Gao T."/>
            <person name="Zhang H."/>
        </authorList>
    </citation>
    <scope>NUCLEOTIDE SEQUENCE</scope>
    <source>
        <strain evidence="8">KEN1</strain>
    </source>
</reference>
<proteinExistence type="inferred from homology"/>
<organism evidence="8">
    <name type="scientific">Sesamum latifolium</name>
    <dbReference type="NCBI Taxonomy" id="2727402"/>
    <lineage>
        <taxon>Eukaryota</taxon>
        <taxon>Viridiplantae</taxon>
        <taxon>Streptophyta</taxon>
        <taxon>Embryophyta</taxon>
        <taxon>Tracheophyta</taxon>
        <taxon>Spermatophyta</taxon>
        <taxon>Magnoliopsida</taxon>
        <taxon>eudicotyledons</taxon>
        <taxon>Gunneridae</taxon>
        <taxon>Pentapetalae</taxon>
        <taxon>asterids</taxon>
        <taxon>lamiids</taxon>
        <taxon>Lamiales</taxon>
        <taxon>Pedaliaceae</taxon>
        <taxon>Sesamum</taxon>
    </lineage>
</organism>
<evidence type="ECO:0000256" key="1">
    <source>
        <dbReference type="ARBA" id="ARBA00004496"/>
    </source>
</evidence>
<sequence>MTTKNQQQILLEQQQAQMLRVKNSGMINHVGSPLMNEDKDEEMTRSALAAFRAKEEEIEKRKAEVRRRFRRS</sequence>
<dbReference type="GO" id="GO:0005794">
    <property type="term" value="C:Golgi apparatus"/>
    <property type="evidence" value="ECO:0007669"/>
    <property type="project" value="UniProtKB-SubCell"/>
</dbReference>
<evidence type="ECO:0000256" key="3">
    <source>
        <dbReference type="ARBA" id="ARBA00005599"/>
    </source>
</evidence>
<evidence type="ECO:0000256" key="6">
    <source>
        <dbReference type="ARBA" id="ARBA00023034"/>
    </source>
</evidence>
<dbReference type="Pfam" id="PF04949">
    <property type="entry name" value="Transcrip_act"/>
    <property type="match status" value="1"/>
</dbReference>
<keyword evidence="5" id="KW-0963">Cytoplasm</keyword>
<evidence type="ECO:0000256" key="2">
    <source>
        <dbReference type="ARBA" id="ARBA00004555"/>
    </source>
</evidence>
<dbReference type="PANTHER" id="PTHR21470">
    <property type="entry name" value="RAB6-INTERACTING PROTEIN GORAB"/>
    <property type="match status" value="1"/>
</dbReference>
<evidence type="ECO:0000256" key="5">
    <source>
        <dbReference type="ARBA" id="ARBA00022490"/>
    </source>
</evidence>
<comment type="caution">
    <text evidence="8">The sequence shown here is derived from an EMBL/GenBank/DDBJ whole genome shotgun (WGS) entry which is preliminary data.</text>
</comment>
<evidence type="ECO:0000313" key="8">
    <source>
        <dbReference type="EMBL" id="KAL0460765.1"/>
    </source>
</evidence>
<dbReference type="PANTHER" id="PTHR21470:SF2">
    <property type="entry name" value="RAB6-INTERACTING GOLGIN"/>
    <property type="match status" value="1"/>
</dbReference>
<dbReference type="EMBL" id="JACGWN010000002">
    <property type="protein sequence ID" value="KAL0460765.1"/>
    <property type="molecule type" value="Genomic_DNA"/>
</dbReference>